<evidence type="ECO:0000313" key="1">
    <source>
        <dbReference type="EMBL" id="TQL61923.1"/>
    </source>
</evidence>
<proteinExistence type="predicted"/>
<dbReference type="EMBL" id="VFOQ01000001">
    <property type="protein sequence ID" value="TQL61923.1"/>
    <property type="molecule type" value="Genomic_DNA"/>
</dbReference>
<comment type="caution">
    <text evidence="1">The sequence shown here is derived from an EMBL/GenBank/DDBJ whole genome shotgun (WGS) entry which is preliminary data.</text>
</comment>
<organism evidence="1 2">
    <name type="scientific">Oryzihumus leptocrescens</name>
    <dbReference type="NCBI Taxonomy" id="297536"/>
    <lineage>
        <taxon>Bacteria</taxon>
        <taxon>Bacillati</taxon>
        <taxon>Actinomycetota</taxon>
        <taxon>Actinomycetes</taxon>
        <taxon>Micrococcales</taxon>
        <taxon>Intrasporangiaceae</taxon>
        <taxon>Oryzihumus</taxon>
    </lineage>
</organism>
<keyword evidence="2" id="KW-1185">Reference proteome</keyword>
<accession>A0A542ZNJ6</accession>
<gene>
    <name evidence="1" type="ORF">FB474_3347</name>
</gene>
<reference evidence="1 2" key="1">
    <citation type="submission" date="2019-06" db="EMBL/GenBank/DDBJ databases">
        <title>Sequencing the genomes of 1000 actinobacteria strains.</title>
        <authorList>
            <person name="Klenk H.-P."/>
        </authorList>
    </citation>
    <scope>NUCLEOTIDE SEQUENCE [LARGE SCALE GENOMIC DNA]</scope>
    <source>
        <strain evidence="1 2">DSM 18082</strain>
    </source>
</reference>
<dbReference type="AlphaFoldDB" id="A0A542ZNJ6"/>
<dbReference type="RefSeq" id="WP_141789646.1">
    <property type="nucleotide sequence ID" value="NZ_BAAAKX010000011.1"/>
</dbReference>
<dbReference type="Proteomes" id="UP000319514">
    <property type="component" value="Unassembled WGS sequence"/>
</dbReference>
<protein>
    <submittedName>
        <fullName evidence="1">Uncharacterized protein</fullName>
    </submittedName>
</protein>
<evidence type="ECO:0000313" key="2">
    <source>
        <dbReference type="Proteomes" id="UP000319514"/>
    </source>
</evidence>
<sequence>MSDLVVDYDLLESSKSDLASIKQVFDSLESAVSDASHCWGDDNVSSAMHTFATNWGYHRAKLSDLIQSGCEKIEKTLTSFKDADRHNAQALTHSVSVHRK</sequence>
<dbReference type="OrthoDB" id="4828169at2"/>
<name>A0A542ZNJ6_9MICO</name>